<protein>
    <recommendedName>
        <fullName evidence="6">LamG-like jellyroll fold domain-containing protein</fullName>
    </recommendedName>
</protein>
<feature type="domain" description="Cytochrome C Planctomycete-type" evidence="4">
    <location>
        <begin position="55"/>
        <end position="118"/>
    </location>
</feature>
<dbReference type="Pfam" id="PF07635">
    <property type="entry name" value="PSCyt1"/>
    <property type="match status" value="1"/>
</dbReference>
<evidence type="ECO:0000259" key="3">
    <source>
        <dbReference type="Pfam" id="PF07587"/>
    </source>
</evidence>
<dbReference type="InterPro" id="IPR011444">
    <property type="entry name" value="DUF1549"/>
</dbReference>
<dbReference type="SUPFAM" id="SSF49899">
    <property type="entry name" value="Concanavalin A-like lectins/glucanases"/>
    <property type="match status" value="1"/>
</dbReference>
<organism evidence="5">
    <name type="scientific">uncultured Cytophagales bacterium</name>
    <dbReference type="NCBI Taxonomy" id="158755"/>
    <lineage>
        <taxon>Bacteria</taxon>
        <taxon>Pseudomonadati</taxon>
        <taxon>Bacteroidota</taxon>
        <taxon>Sphingobacteriia</taxon>
        <taxon>Sphingobacteriales</taxon>
        <taxon>environmental samples</taxon>
    </lineage>
</organism>
<dbReference type="Pfam" id="PF07587">
    <property type="entry name" value="PSD1"/>
    <property type="match status" value="1"/>
</dbReference>
<reference evidence="5" key="1">
    <citation type="submission" date="2020-02" db="EMBL/GenBank/DDBJ databases">
        <authorList>
            <person name="Meier V. D."/>
        </authorList>
    </citation>
    <scope>NUCLEOTIDE SEQUENCE</scope>
    <source>
        <strain evidence="5">AVDCRST_MAG56</strain>
    </source>
</reference>
<dbReference type="PANTHER" id="PTHR35889">
    <property type="entry name" value="CYCLOINULO-OLIGOSACCHARIDE FRUCTANOTRANSFERASE-RELATED"/>
    <property type="match status" value="1"/>
</dbReference>
<dbReference type="GO" id="GO:0020037">
    <property type="term" value="F:heme binding"/>
    <property type="evidence" value="ECO:0007669"/>
    <property type="project" value="InterPro"/>
</dbReference>
<feature type="domain" description="DUF1553" evidence="3">
    <location>
        <begin position="759"/>
        <end position="1012"/>
    </location>
</feature>
<proteinExistence type="predicted"/>
<evidence type="ECO:0000313" key="5">
    <source>
        <dbReference type="EMBL" id="CAA9317467.1"/>
    </source>
</evidence>
<name>A0A6J4KY38_9SPHI</name>
<dbReference type="InterPro" id="IPR013320">
    <property type="entry name" value="ConA-like_dom_sf"/>
</dbReference>
<feature type="coiled-coil region" evidence="1">
    <location>
        <begin position="690"/>
        <end position="717"/>
    </location>
</feature>
<dbReference type="InterPro" id="IPR022655">
    <property type="entry name" value="DUF1553"/>
</dbReference>
<evidence type="ECO:0008006" key="6">
    <source>
        <dbReference type="Google" id="ProtNLM"/>
    </source>
</evidence>
<sequence length="1067" mass="119426">MRATVYSWLYGIGVSLCFLPGCGVEKPAEIVRLDEQLPAIVDYNLHVKPILSDNCFFCHGPDKNSQKAGLELATRQGALAPLKESKGKFAIVPGDLTESQVYHRILTEDDAQRMPPRESNRELTDYQKAVLVRWIEQGAEYKPHWALLKPQQKPLPAVQGQGWPRNPIDYFVLHKLEAAGVKPNPEADRETLLRRVSLDLTGLPPTPEETDAFLADHSPKAYEKAVDRLLASPHYGEKMATDWLDLARFADTHGYTVDRYRPMWPWRDWVISAFNRNLPYDQFITWQLAGDLLPDATREQRLATAFNRNHSQNMEGGIVNEEFRVEYVADRTNTLGTAMLGLTVECARCHDHKFDPISQKDYYSLSGFFNNVDEAGQISWDDAPPVPTMLLTDARHDSLLAFINTKITAAESALQATTREEAAAFRQWQAAVGNTLPFDAAKGLQAHFTFDKTVRGEFVSQVSAGDKGQVAEPVLVPGKSGNAFRSNGDDVLKLGRTGIFSRANPFSIGVWVNIPRELSKGVIFHKGNGDILYNFRGYYLNLRDGKAELLMAHTWPYNNIVRVSRQPLPRGQWIHLVMTYDGSSTAGGLKLYLDGRETPLVTEKDNLYKDILFSKEHQLSKEEPGLQVGADFRGTGFKNGLVDELRVYGRELTPPEVHALAGNAPTLPPGPDHAPEALSRFYFANVSPAYRERLQQLEKLRAEKNKIQEEVPEIMVMAEMPARRKTYLLERGVYDAHGPEVQPDVPASLLAYPKKAPRNRLGLARWLLHPDHPLTARVAVNRYWQNYFGAGLHPETDNFGNQGGLPTHPELLDWLAVSFRASGWDVKALQRMIVLSATYRQSSRASRPQLEKDPGNALLGRGPAFRLTAEMVRDNALAASGLLVPKIGGPSVKPYQPEGLWAVNNAVYQPDTGQNLYRRSLYTFWKRTNPPPSMNTFDAPSRSYCVVRRQKTSTPLQALVLLNDPQFVEAAKATAGKAFNKYPDPANRLTYTYRLLTARKPAGAEMSVLTKLYEREYAKFRQHPAKMKGWLGAGEHQVDPKADRAALAAGAVVASAIMNSDAFITRR</sequence>
<dbReference type="GO" id="GO:0009055">
    <property type="term" value="F:electron transfer activity"/>
    <property type="evidence" value="ECO:0007669"/>
    <property type="project" value="InterPro"/>
</dbReference>
<dbReference type="AlphaFoldDB" id="A0A6J4KY38"/>
<gene>
    <name evidence="5" type="ORF">AVDCRST_MAG56-6715</name>
</gene>
<dbReference type="PANTHER" id="PTHR35889:SF3">
    <property type="entry name" value="F-BOX DOMAIN-CONTAINING PROTEIN"/>
    <property type="match status" value="1"/>
</dbReference>
<dbReference type="GO" id="GO:0005975">
    <property type="term" value="P:carbohydrate metabolic process"/>
    <property type="evidence" value="ECO:0007669"/>
    <property type="project" value="UniProtKB-ARBA"/>
</dbReference>
<dbReference type="Pfam" id="PF07583">
    <property type="entry name" value="PSCyt2"/>
    <property type="match status" value="1"/>
</dbReference>
<dbReference type="Pfam" id="PF13385">
    <property type="entry name" value="Laminin_G_3"/>
    <property type="match status" value="1"/>
</dbReference>
<dbReference type="InterPro" id="IPR036909">
    <property type="entry name" value="Cyt_c-like_dom_sf"/>
</dbReference>
<accession>A0A6J4KY38</accession>
<evidence type="ECO:0000256" key="1">
    <source>
        <dbReference type="SAM" id="Coils"/>
    </source>
</evidence>
<dbReference type="GO" id="GO:0004553">
    <property type="term" value="F:hydrolase activity, hydrolyzing O-glycosyl compounds"/>
    <property type="evidence" value="ECO:0007669"/>
    <property type="project" value="UniProtKB-ARBA"/>
</dbReference>
<dbReference type="InterPro" id="IPR011429">
    <property type="entry name" value="Cyt_c_Planctomycete-type"/>
</dbReference>
<dbReference type="EMBL" id="CADCTQ010000555">
    <property type="protein sequence ID" value="CAA9317467.1"/>
    <property type="molecule type" value="Genomic_DNA"/>
</dbReference>
<feature type="domain" description="DUF1549" evidence="2">
    <location>
        <begin position="167"/>
        <end position="373"/>
    </location>
</feature>
<dbReference type="SUPFAM" id="SSF46626">
    <property type="entry name" value="Cytochrome c"/>
    <property type="match status" value="1"/>
</dbReference>
<dbReference type="Gene3D" id="2.60.120.200">
    <property type="match status" value="1"/>
</dbReference>
<evidence type="ECO:0000259" key="4">
    <source>
        <dbReference type="Pfam" id="PF07635"/>
    </source>
</evidence>
<keyword evidence="1" id="KW-0175">Coiled coil</keyword>
<evidence type="ECO:0000259" key="2">
    <source>
        <dbReference type="Pfam" id="PF07583"/>
    </source>
</evidence>